<dbReference type="AlphaFoldDB" id="A0AAW0FRU6"/>
<dbReference type="EMBL" id="JASBNA010000025">
    <property type="protein sequence ID" value="KAK7684368.1"/>
    <property type="molecule type" value="Genomic_DNA"/>
</dbReference>
<comment type="caution">
    <text evidence="2">The sequence shown here is derived from an EMBL/GenBank/DDBJ whole genome shotgun (WGS) entry which is preliminary data.</text>
</comment>
<evidence type="ECO:0000256" key="1">
    <source>
        <dbReference type="SAM" id="Phobius"/>
    </source>
</evidence>
<dbReference type="Proteomes" id="UP001385951">
    <property type="component" value="Unassembled WGS sequence"/>
</dbReference>
<accession>A0AAW0FRU6</accession>
<gene>
    <name evidence="2" type="ORF">QCA50_012315</name>
</gene>
<keyword evidence="1" id="KW-0812">Transmembrane</keyword>
<evidence type="ECO:0000313" key="2">
    <source>
        <dbReference type="EMBL" id="KAK7684368.1"/>
    </source>
</evidence>
<keyword evidence="3" id="KW-1185">Reference proteome</keyword>
<reference evidence="2 3" key="1">
    <citation type="submission" date="2022-09" db="EMBL/GenBank/DDBJ databases">
        <authorList>
            <person name="Palmer J.M."/>
        </authorList>
    </citation>
    <scope>NUCLEOTIDE SEQUENCE [LARGE SCALE GENOMIC DNA]</scope>
    <source>
        <strain evidence="2 3">DSM 7382</strain>
    </source>
</reference>
<keyword evidence="1" id="KW-0472">Membrane</keyword>
<sequence length="150" mass="16809">MIKSWCSPEQSCGAGRQDCVADGWRTFNISIYESRRSQTSGEPSRLPALYLERCKLGTTTECRLGRVSELENEIIQVDATGAQVSSRVRVRVWLAYLSITAVDLVFCHSILATLLYKKNVFASSLRIRTIDEGRGKFLLAIRTAMLACTR</sequence>
<evidence type="ECO:0000313" key="3">
    <source>
        <dbReference type="Proteomes" id="UP001385951"/>
    </source>
</evidence>
<feature type="transmembrane region" description="Helical" evidence="1">
    <location>
        <begin position="93"/>
        <end position="116"/>
    </location>
</feature>
<organism evidence="2 3">
    <name type="scientific">Cerrena zonata</name>
    <dbReference type="NCBI Taxonomy" id="2478898"/>
    <lineage>
        <taxon>Eukaryota</taxon>
        <taxon>Fungi</taxon>
        <taxon>Dikarya</taxon>
        <taxon>Basidiomycota</taxon>
        <taxon>Agaricomycotina</taxon>
        <taxon>Agaricomycetes</taxon>
        <taxon>Polyporales</taxon>
        <taxon>Cerrenaceae</taxon>
        <taxon>Cerrena</taxon>
    </lineage>
</organism>
<proteinExistence type="predicted"/>
<name>A0AAW0FRU6_9APHY</name>
<keyword evidence="1" id="KW-1133">Transmembrane helix</keyword>
<protein>
    <submittedName>
        <fullName evidence="2">Uncharacterized protein</fullName>
    </submittedName>
</protein>